<name>A0A5Q0BL74_9GAMM</name>
<accession>A0A5Q0BL74</accession>
<evidence type="ECO:0000313" key="1">
    <source>
        <dbReference type="EMBL" id="QFY42954.1"/>
    </source>
</evidence>
<proteinExistence type="predicted"/>
<dbReference type="AlphaFoldDB" id="A0A5Q0BL74"/>
<gene>
    <name evidence="1" type="ORF">F6R98_10295</name>
</gene>
<reference evidence="1 2" key="1">
    <citation type="submission" date="2019-09" db="EMBL/GenBank/DDBJ databases">
        <title>Ecophysiology of the spiral-shaped methanotroph Methylospira mobilis as revealed by the complete genome sequence.</title>
        <authorList>
            <person name="Oshkin I.Y."/>
            <person name="Dedysh S.N."/>
            <person name="Miroshnikov K."/>
            <person name="Danilova O.V."/>
            <person name="Hakobyan A."/>
            <person name="Liesack W."/>
        </authorList>
    </citation>
    <scope>NUCLEOTIDE SEQUENCE [LARGE SCALE GENOMIC DNA]</scope>
    <source>
        <strain evidence="1 2">Shm1</strain>
    </source>
</reference>
<sequence>MTAHEREPSHENEPWYVAETEPGYITGPGCKLIANFMLYATSESDEQSILNMRRAVACVNACAGLPQDALDGGWTAAGASTYAAKLEKQRDRLLAALKQTQSDIVENDCVMADTAIFIDSVIAEIDRVTL</sequence>
<evidence type="ECO:0000313" key="2">
    <source>
        <dbReference type="Proteomes" id="UP000325755"/>
    </source>
</evidence>
<dbReference type="Proteomes" id="UP000325755">
    <property type="component" value="Chromosome"/>
</dbReference>
<keyword evidence="2" id="KW-1185">Reference proteome</keyword>
<dbReference type="InParanoid" id="A0A5Q0BL74"/>
<dbReference type="KEGG" id="mmob:F6R98_10295"/>
<protein>
    <submittedName>
        <fullName evidence="1">Uncharacterized protein</fullName>
    </submittedName>
</protein>
<dbReference type="RefSeq" id="WP_153248943.1">
    <property type="nucleotide sequence ID" value="NZ_CP044205.1"/>
</dbReference>
<organism evidence="1 2">
    <name type="scientific">Candidatus Methylospira mobilis</name>
    <dbReference type="NCBI Taxonomy" id="1808979"/>
    <lineage>
        <taxon>Bacteria</taxon>
        <taxon>Pseudomonadati</taxon>
        <taxon>Pseudomonadota</taxon>
        <taxon>Gammaproteobacteria</taxon>
        <taxon>Methylococcales</taxon>
        <taxon>Methylococcaceae</taxon>
        <taxon>Candidatus Methylospira</taxon>
    </lineage>
</organism>
<dbReference type="EMBL" id="CP044205">
    <property type="protein sequence ID" value="QFY42954.1"/>
    <property type="molecule type" value="Genomic_DNA"/>
</dbReference>
<dbReference type="OrthoDB" id="6478242at2"/>